<reference evidence="1 2" key="1">
    <citation type="submission" date="2019-09" db="EMBL/GenBank/DDBJ databases">
        <authorList>
            <person name="Chen X.-Y."/>
        </authorList>
    </citation>
    <scope>NUCLEOTIDE SEQUENCE [LARGE SCALE GENOMIC DNA]</scope>
    <source>
        <strain evidence="1 2">NY5</strain>
    </source>
</reference>
<protein>
    <submittedName>
        <fullName evidence="1">Uncharacterized protein</fullName>
    </submittedName>
</protein>
<dbReference type="Proteomes" id="UP000323708">
    <property type="component" value="Unassembled WGS sequence"/>
</dbReference>
<dbReference type="RefSeq" id="WP_149612894.1">
    <property type="nucleotide sequence ID" value="NZ_VTUX01000010.1"/>
</dbReference>
<dbReference type="EMBL" id="VTUX01000010">
    <property type="protein sequence ID" value="KAA1188429.1"/>
    <property type="molecule type" value="Genomic_DNA"/>
</dbReference>
<sequence>MRSKAGFGLGIYALPILMAPDAPSSAEVEGLQSQSAFSGTFRRDLADSDFLHWGEGDVSIGESAVTLLGCIALGHWSVVGPRPESSCCGLCKVPASRAT</sequence>
<gene>
    <name evidence="1" type="ORF">F0M18_18200</name>
</gene>
<evidence type="ECO:0000313" key="2">
    <source>
        <dbReference type="Proteomes" id="UP000323708"/>
    </source>
</evidence>
<keyword evidence="2" id="KW-1185">Reference proteome</keyword>
<proteinExistence type="predicted"/>
<name>A0A5B0WR86_9GAMM</name>
<evidence type="ECO:0000313" key="1">
    <source>
        <dbReference type="EMBL" id="KAA1188429.1"/>
    </source>
</evidence>
<accession>A0A5B0WR86</accession>
<comment type="caution">
    <text evidence="1">The sequence shown here is derived from an EMBL/GenBank/DDBJ whole genome shotgun (WGS) entry which is preliminary data.</text>
</comment>
<organism evidence="1 2">
    <name type="scientific">Pseudohalioglobus sediminis</name>
    <dbReference type="NCBI Taxonomy" id="2606449"/>
    <lineage>
        <taxon>Bacteria</taxon>
        <taxon>Pseudomonadati</taxon>
        <taxon>Pseudomonadota</taxon>
        <taxon>Gammaproteobacteria</taxon>
        <taxon>Cellvibrionales</taxon>
        <taxon>Halieaceae</taxon>
        <taxon>Pseudohalioglobus</taxon>
    </lineage>
</organism>
<dbReference type="AlphaFoldDB" id="A0A5B0WR86"/>